<dbReference type="Pfam" id="PF11074">
    <property type="entry name" value="DUF2779"/>
    <property type="match status" value="1"/>
</dbReference>
<sequence length="614" mass="71941">MRQSPFYLTKSRFKSALECPTKLYYTGKDVYANTMEEDEFLMALAEGGFQVGELAKYYHPGGYDITSSEYKEPLEETNKLLQQENVILYEPAIQFENFFIRVDVLVKTGNRIDLIEVKAKSFKSREEFFSKKGFIDSHWRPYLYDVAFQKWVTEQAFPEWEITPYLMLADQNKRTSVDGLNQLFMVEKNAKGRKSVKVNEDITKELLGDEILVKVNVSNLIQMIWDGKDIDPAKKSIEDQRDFADRARLYAKYYKDDERYPITLGLKCKHCEFNNGSKPELKSGFEECWESVYPNFNPNEPHLFDIWNFRKSAKLIDKGLIYQKDIYEGESVNELNPRQLLQVEKTVNRSNTEDIKTELFAEMESWDFPLHFIDFETSMVAIPFYKGRHPYEQIAFQFSCHTLYEDGKIEHVEWIKTEQGKFPNYCFVKALKSVLDKDEGTIFRYAAHENTVLRQIQEQMIDDNEERFEEWIEWIESITEWKDEDTKGEFKGERNMVDMLKLIRDYYYHPAMGGSNSIKAVLPAIFSTSEFIKNRYQKPVGHGINLKDMILWEMNNAEGIPYDPYKLLPNKYDELDLSQEEILFEGGNIQDGAGALIAFGKMQFTAMGATKEQH</sequence>
<feature type="domain" description="DUF2779" evidence="1">
    <location>
        <begin position="371"/>
        <end position="517"/>
    </location>
</feature>
<name>A0A1E3X928_9BACT</name>
<dbReference type="InterPro" id="IPR021301">
    <property type="entry name" value="DUF2779"/>
</dbReference>
<accession>A0A1E3X928</accession>
<organism evidence="2 3">
    <name type="scientific">Candidatus Scalindua rubra</name>
    <dbReference type="NCBI Taxonomy" id="1872076"/>
    <lineage>
        <taxon>Bacteria</taxon>
        <taxon>Pseudomonadati</taxon>
        <taxon>Planctomycetota</taxon>
        <taxon>Candidatus Brocadiia</taxon>
        <taxon>Candidatus Brocadiales</taxon>
        <taxon>Candidatus Scalinduaceae</taxon>
        <taxon>Candidatus Scalindua</taxon>
    </lineage>
</organism>
<reference evidence="2 3" key="1">
    <citation type="submission" date="2016-07" db="EMBL/GenBank/DDBJ databases">
        <title>Draft genome of Scalindua rubra, obtained from a brine-seawater interface in the Red Sea, sheds light on salt adaptation in anammox bacteria.</title>
        <authorList>
            <person name="Speth D.R."/>
            <person name="Lagkouvardos I."/>
            <person name="Wang Y."/>
            <person name="Qian P.-Y."/>
            <person name="Dutilh B.E."/>
            <person name="Jetten M.S."/>
        </authorList>
    </citation>
    <scope>NUCLEOTIDE SEQUENCE [LARGE SCALE GENOMIC DNA]</scope>
    <source>
        <strain evidence="2">BSI-1</strain>
    </source>
</reference>
<dbReference type="AlphaFoldDB" id="A0A1E3X928"/>
<evidence type="ECO:0000259" key="1">
    <source>
        <dbReference type="Pfam" id="PF11074"/>
    </source>
</evidence>
<evidence type="ECO:0000313" key="3">
    <source>
        <dbReference type="Proteomes" id="UP000094056"/>
    </source>
</evidence>
<gene>
    <name evidence="2" type="ORF">SCARUB_02796</name>
</gene>
<dbReference type="Proteomes" id="UP000094056">
    <property type="component" value="Unassembled WGS sequence"/>
</dbReference>
<comment type="caution">
    <text evidence="2">The sequence shown here is derived from an EMBL/GenBank/DDBJ whole genome shotgun (WGS) entry which is preliminary data.</text>
</comment>
<evidence type="ECO:0000313" key="2">
    <source>
        <dbReference type="EMBL" id="ODS32089.1"/>
    </source>
</evidence>
<dbReference type="EMBL" id="MAYW01000078">
    <property type="protein sequence ID" value="ODS32089.1"/>
    <property type="molecule type" value="Genomic_DNA"/>
</dbReference>
<protein>
    <recommendedName>
        <fullName evidence="1">DUF2779 domain-containing protein</fullName>
    </recommendedName>
</protein>
<proteinExistence type="predicted"/>
<dbReference type="PATRIC" id="fig|1872076.5.peg.3308"/>